<dbReference type="GO" id="GO:0016020">
    <property type="term" value="C:membrane"/>
    <property type="evidence" value="ECO:0007669"/>
    <property type="project" value="TreeGrafter"/>
</dbReference>
<evidence type="ECO:0000313" key="2">
    <source>
        <dbReference type="EMBL" id="ETX07490.1"/>
    </source>
</evidence>
<evidence type="ECO:0000313" key="3">
    <source>
        <dbReference type="Proteomes" id="UP000019140"/>
    </source>
</evidence>
<dbReference type="Gene3D" id="3.40.50.1820">
    <property type="entry name" value="alpha/beta hydrolase"/>
    <property type="match status" value="1"/>
</dbReference>
<protein>
    <recommendedName>
        <fullName evidence="1">AB hydrolase-1 domain-containing protein</fullName>
    </recommendedName>
</protein>
<dbReference type="Pfam" id="PF12697">
    <property type="entry name" value="Abhydrolase_6"/>
    <property type="match status" value="1"/>
</dbReference>
<keyword evidence="3" id="KW-1185">Reference proteome</keyword>
<gene>
    <name evidence="2" type="ORF">ETSY2_10905</name>
</gene>
<feature type="domain" description="AB hydrolase-1" evidence="1">
    <location>
        <begin position="29"/>
        <end position="252"/>
    </location>
</feature>
<dbReference type="Proteomes" id="UP000019140">
    <property type="component" value="Unassembled WGS sequence"/>
</dbReference>
<dbReference type="GO" id="GO:0047372">
    <property type="term" value="F:monoacylglycerol lipase activity"/>
    <property type="evidence" value="ECO:0007669"/>
    <property type="project" value="TreeGrafter"/>
</dbReference>
<dbReference type="GO" id="GO:0046464">
    <property type="term" value="P:acylglycerol catabolic process"/>
    <property type="evidence" value="ECO:0007669"/>
    <property type="project" value="TreeGrafter"/>
</dbReference>
<dbReference type="InterPro" id="IPR050266">
    <property type="entry name" value="AB_hydrolase_sf"/>
</dbReference>
<dbReference type="InterPro" id="IPR029058">
    <property type="entry name" value="AB_hydrolase_fold"/>
</dbReference>
<proteinExistence type="predicted"/>
<dbReference type="PANTHER" id="PTHR43798:SF33">
    <property type="entry name" value="HYDROLASE, PUTATIVE (AFU_ORTHOLOGUE AFUA_2G14860)-RELATED"/>
    <property type="match status" value="1"/>
</dbReference>
<dbReference type="HOGENOM" id="CLU_020336_13_2_7"/>
<reference evidence="2 3" key="1">
    <citation type="journal article" date="2014" name="Nature">
        <title>An environmental bacterial taxon with a large and distinct metabolic repertoire.</title>
        <authorList>
            <person name="Wilson M.C."/>
            <person name="Mori T."/>
            <person name="Ruckert C."/>
            <person name="Uria A.R."/>
            <person name="Helf M.J."/>
            <person name="Takada K."/>
            <person name="Gernert C."/>
            <person name="Steffens U.A."/>
            <person name="Heycke N."/>
            <person name="Schmitt S."/>
            <person name="Rinke C."/>
            <person name="Helfrich E.J."/>
            <person name="Brachmann A.O."/>
            <person name="Gurgui C."/>
            <person name="Wakimoto T."/>
            <person name="Kracht M."/>
            <person name="Crusemann M."/>
            <person name="Hentschel U."/>
            <person name="Abe I."/>
            <person name="Matsunaga S."/>
            <person name="Kalinowski J."/>
            <person name="Takeyama H."/>
            <person name="Piel J."/>
        </authorList>
    </citation>
    <scope>NUCLEOTIDE SEQUENCE [LARGE SCALE GENOMIC DNA]</scope>
    <source>
        <strain evidence="3">TSY2</strain>
    </source>
</reference>
<organism evidence="2 3">
    <name type="scientific">Candidatus Entotheonella gemina</name>
    <dbReference type="NCBI Taxonomy" id="1429439"/>
    <lineage>
        <taxon>Bacteria</taxon>
        <taxon>Pseudomonadati</taxon>
        <taxon>Nitrospinota/Tectimicrobiota group</taxon>
        <taxon>Candidatus Tectimicrobiota</taxon>
        <taxon>Candidatus Entotheonellia</taxon>
        <taxon>Candidatus Entotheonellales</taxon>
        <taxon>Candidatus Entotheonellaceae</taxon>
        <taxon>Candidatus Entotheonella</taxon>
    </lineage>
</organism>
<evidence type="ECO:0000259" key="1">
    <source>
        <dbReference type="Pfam" id="PF12697"/>
    </source>
</evidence>
<name>W4MBC9_9BACT</name>
<dbReference type="PRINTS" id="PR00111">
    <property type="entry name" value="ABHYDROLASE"/>
</dbReference>
<dbReference type="InterPro" id="IPR000073">
    <property type="entry name" value="AB_hydrolase_1"/>
</dbReference>
<dbReference type="SUPFAM" id="SSF53474">
    <property type="entry name" value="alpha/beta-Hydrolases"/>
    <property type="match status" value="1"/>
</dbReference>
<dbReference type="EMBL" id="AZHX01000441">
    <property type="protein sequence ID" value="ETX07490.1"/>
    <property type="molecule type" value="Genomic_DNA"/>
</dbReference>
<comment type="caution">
    <text evidence="2">The sequence shown here is derived from an EMBL/GenBank/DDBJ whole genome shotgun (WGS) entry which is preliminary data.</text>
</comment>
<accession>W4MBC9</accession>
<dbReference type="PANTHER" id="PTHR43798">
    <property type="entry name" value="MONOACYLGLYCEROL LIPASE"/>
    <property type="match status" value="1"/>
</dbReference>
<dbReference type="AlphaFoldDB" id="W4MBC9"/>
<sequence length="266" mass="29331">MATVVDRHVTVWQDKITPQIKVAGEGPPVVFLHGAAGLTWDAFLDALAEHHTVYAPEHPGTTVGDPDSINHLDDLWDLVLYYDELFDRLGLQSVPVIGHSFGGMMAAELAANHPERVSQLVLISPIGLWLDESPIPNWMIITPAADLPKYLFCDPSGPVAQQVLAFPEDPEQLVEAQIQFHWSMACTGKFVWPIPDKGLKKRIHRIAAPTLLVWGKQDRLVPPVYADAFSSRIANAQVKLVDQAGHIPQLEQLPQVSEAIQAFLKG</sequence>